<dbReference type="InParanoid" id="G4THA5"/>
<evidence type="ECO:0000313" key="2">
    <source>
        <dbReference type="EMBL" id="CCA70698.1"/>
    </source>
</evidence>
<dbReference type="AlphaFoldDB" id="G4THA5"/>
<feature type="region of interest" description="Disordered" evidence="1">
    <location>
        <begin position="1"/>
        <end position="125"/>
    </location>
</feature>
<feature type="compositionally biased region" description="Polar residues" evidence="1">
    <location>
        <begin position="493"/>
        <end position="506"/>
    </location>
</feature>
<dbReference type="HOGENOM" id="CLU_352719_0_0_1"/>
<dbReference type="STRING" id="1109443.G4THA5"/>
<feature type="compositionally biased region" description="Polar residues" evidence="1">
    <location>
        <begin position="336"/>
        <end position="345"/>
    </location>
</feature>
<protein>
    <submittedName>
        <fullName evidence="2">Related to proteophosphoglycan ppg4-Leishmania braziliensis</fullName>
    </submittedName>
</protein>
<sequence>MSYLPLQAPSSSTSQWPQSLISQFPAPPTTSPQPQQSYAAPMIISLGEEYTDATLPATSSSTSSGPSSTMHSYLQLEDEDEEEYGDYDESTDDETSDSDSDDDYTPTSPETSPSSNAHFHRRRRSQSMNNVFPSALWHAEHARLIRIQNAVMDSERAARTRELKLESEVARIKEDLAKLKQARATASVPLSKGAVSTSPTRPLHPAGPRGPRPRPNSASSTQSSGSTAAVQRGSVCTQLASIPSVRSTSGDIGARDEGDIAGEEDEATTVLSHHLTQARSARAQERQRRRLEHERMRELNMLLTLGSEVRKWEERLAWSSMAMSRAATSSDDIHLSNDSSTANTDTDPDPRGKRLSRSFSLPSSRASHHHGHHHGHPTTINGSRSGTSTPVSPALPSLSLSPLWRVSAEMILRRRSLSERPRRTTNPHQQQQQMNGAKRMCVSTIEQTCAPSTSSAAQTPVPVSTPAQPHSTTATSALSRPTHVLRGPRERSTQIGVSSAAATASNKLMAATTTKTLTTDSETLTSSRVPGMSTSATTSSLSVSITDGTSSGPISPSSGKRYSVPPPITIPSNAQFCTSTAVSSNAVEGGPKVAIVRAPRPTHPSACVTPARSTTPIKPSALKWAFTADDLAREREMEAAKEAQLAKMLSTSCSESESDDSKSCSDGSSAASSSSSSSSQEEVSETSQQRRGRARFSWRKSLPKDSNNASSTPAVPTVPLSVDA</sequence>
<name>G4THA5_SERID</name>
<dbReference type="OrthoDB" id="10436491at2759"/>
<accession>G4THA5</accession>
<comment type="caution">
    <text evidence="2">The sequence shown here is derived from an EMBL/GenBank/DDBJ whole genome shotgun (WGS) entry which is preliminary data.</text>
</comment>
<feature type="compositionally biased region" description="Polar residues" evidence="1">
    <location>
        <begin position="452"/>
        <end position="479"/>
    </location>
</feature>
<organism evidence="2 3">
    <name type="scientific">Serendipita indica (strain DSM 11827)</name>
    <name type="common">Root endophyte fungus</name>
    <name type="synonym">Piriformospora indica</name>
    <dbReference type="NCBI Taxonomy" id="1109443"/>
    <lineage>
        <taxon>Eukaryota</taxon>
        <taxon>Fungi</taxon>
        <taxon>Dikarya</taxon>
        <taxon>Basidiomycota</taxon>
        <taxon>Agaricomycotina</taxon>
        <taxon>Agaricomycetes</taxon>
        <taxon>Sebacinales</taxon>
        <taxon>Serendipitaceae</taxon>
        <taxon>Serendipita</taxon>
    </lineage>
</organism>
<feature type="region of interest" description="Disordered" evidence="1">
    <location>
        <begin position="415"/>
        <end position="439"/>
    </location>
</feature>
<feature type="region of interest" description="Disordered" evidence="1">
    <location>
        <begin position="651"/>
        <end position="724"/>
    </location>
</feature>
<reference evidence="2 3" key="1">
    <citation type="journal article" date="2011" name="PLoS Pathog.">
        <title>Endophytic Life Strategies Decoded by Genome and Transcriptome Analyses of the Mutualistic Root Symbiont Piriformospora indica.</title>
        <authorList>
            <person name="Zuccaro A."/>
            <person name="Lahrmann U."/>
            <person name="Guldener U."/>
            <person name="Langen G."/>
            <person name="Pfiffi S."/>
            <person name="Biedenkopf D."/>
            <person name="Wong P."/>
            <person name="Samans B."/>
            <person name="Grimm C."/>
            <person name="Basiewicz M."/>
            <person name="Murat C."/>
            <person name="Martin F."/>
            <person name="Kogel K.H."/>
        </authorList>
    </citation>
    <scope>NUCLEOTIDE SEQUENCE [LARGE SCALE GENOMIC DNA]</scope>
    <source>
        <strain evidence="2 3">DSM 11827</strain>
    </source>
</reference>
<feature type="compositionally biased region" description="Polar residues" evidence="1">
    <location>
        <begin position="378"/>
        <end position="389"/>
    </location>
</feature>
<feature type="compositionally biased region" description="Polar residues" evidence="1">
    <location>
        <begin position="8"/>
        <end position="21"/>
    </location>
</feature>
<feature type="region of interest" description="Disordered" evidence="1">
    <location>
        <begin position="452"/>
        <end position="560"/>
    </location>
</feature>
<proteinExistence type="predicted"/>
<feature type="compositionally biased region" description="Low complexity" evidence="1">
    <location>
        <begin position="664"/>
        <end position="687"/>
    </location>
</feature>
<feature type="compositionally biased region" description="Low complexity" evidence="1">
    <location>
        <begin position="215"/>
        <end position="229"/>
    </location>
</feature>
<dbReference type="Proteomes" id="UP000007148">
    <property type="component" value="Unassembled WGS sequence"/>
</dbReference>
<feature type="region of interest" description="Disordered" evidence="1">
    <location>
        <begin position="329"/>
        <end position="397"/>
    </location>
</feature>
<dbReference type="EMBL" id="CAFZ01000091">
    <property type="protein sequence ID" value="CCA70698.1"/>
    <property type="molecule type" value="Genomic_DNA"/>
</dbReference>
<feature type="compositionally biased region" description="Basic residues" evidence="1">
    <location>
        <begin position="366"/>
        <end position="376"/>
    </location>
</feature>
<evidence type="ECO:0000256" key="1">
    <source>
        <dbReference type="SAM" id="MobiDB-lite"/>
    </source>
</evidence>
<feature type="compositionally biased region" description="Polar residues" evidence="1">
    <location>
        <begin position="424"/>
        <end position="435"/>
    </location>
</feature>
<feature type="compositionally biased region" description="Acidic residues" evidence="1">
    <location>
        <begin position="76"/>
        <end position="104"/>
    </location>
</feature>
<gene>
    <name evidence="2" type="ORF">PIIN_04632</name>
</gene>
<feature type="compositionally biased region" description="Low complexity" evidence="1">
    <location>
        <begin position="58"/>
        <end position="72"/>
    </location>
</feature>
<keyword evidence="3" id="KW-1185">Reference proteome</keyword>
<feature type="compositionally biased region" description="Polar residues" evidence="1">
    <location>
        <begin position="704"/>
        <end position="714"/>
    </location>
</feature>
<feature type="region of interest" description="Disordered" evidence="1">
    <location>
        <begin position="181"/>
        <end position="235"/>
    </location>
</feature>
<feature type="compositionally biased region" description="Low complexity" evidence="1">
    <location>
        <begin position="512"/>
        <end position="559"/>
    </location>
</feature>
<evidence type="ECO:0000313" key="3">
    <source>
        <dbReference type="Proteomes" id="UP000007148"/>
    </source>
</evidence>
<feature type="compositionally biased region" description="Low complexity" evidence="1">
    <location>
        <begin position="105"/>
        <end position="115"/>
    </location>
</feature>